<dbReference type="AlphaFoldDB" id="A8PE43"/>
<dbReference type="VEuPathDB" id="FungiDB:CC1G_09774"/>
<evidence type="ECO:0000256" key="1">
    <source>
        <dbReference type="SAM" id="MobiDB-lite"/>
    </source>
</evidence>
<evidence type="ECO:0000313" key="2">
    <source>
        <dbReference type="EMBL" id="EAU81132.2"/>
    </source>
</evidence>
<dbReference type="KEGG" id="cci:CC1G_09774"/>
<comment type="caution">
    <text evidence="2">The sequence shown here is derived from an EMBL/GenBank/DDBJ whole genome shotgun (WGS) entry which is preliminary data.</text>
</comment>
<evidence type="ECO:0008006" key="4">
    <source>
        <dbReference type="Google" id="ProtNLM"/>
    </source>
</evidence>
<reference evidence="2 3" key="1">
    <citation type="journal article" date="2010" name="Proc. Natl. Acad. Sci. U.S.A.">
        <title>Insights into evolution of multicellular fungi from the assembled chromosomes of the mushroom Coprinopsis cinerea (Coprinus cinereus).</title>
        <authorList>
            <person name="Stajich J.E."/>
            <person name="Wilke S.K."/>
            <person name="Ahren D."/>
            <person name="Au C.H."/>
            <person name="Birren B.W."/>
            <person name="Borodovsky M."/>
            <person name="Burns C."/>
            <person name="Canback B."/>
            <person name="Casselton L.A."/>
            <person name="Cheng C.K."/>
            <person name="Deng J."/>
            <person name="Dietrich F.S."/>
            <person name="Fargo D.C."/>
            <person name="Farman M.L."/>
            <person name="Gathman A.C."/>
            <person name="Goldberg J."/>
            <person name="Guigo R."/>
            <person name="Hoegger P.J."/>
            <person name="Hooker J.B."/>
            <person name="Huggins A."/>
            <person name="James T.Y."/>
            <person name="Kamada T."/>
            <person name="Kilaru S."/>
            <person name="Kodira C."/>
            <person name="Kues U."/>
            <person name="Kupfer D."/>
            <person name="Kwan H.S."/>
            <person name="Lomsadze A."/>
            <person name="Li W."/>
            <person name="Lilly W.W."/>
            <person name="Ma L.J."/>
            <person name="Mackey A.J."/>
            <person name="Manning G."/>
            <person name="Martin F."/>
            <person name="Muraguchi H."/>
            <person name="Natvig D.O."/>
            <person name="Palmerini H."/>
            <person name="Ramesh M.A."/>
            <person name="Rehmeyer C.J."/>
            <person name="Roe B.A."/>
            <person name="Shenoy N."/>
            <person name="Stanke M."/>
            <person name="Ter-Hovhannisyan V."/>
            <person name="Tunlid A."/>
            <person name="Velagapudi R."/>
            <person name="Vision T.J."/>
            <person name="Zeng Q."/>
            <person name="Zolan M.E."/>
            <person name="Pukkila P.J."/>
        </authorList>
    </citation>
    <scope>NUCLEOTIDE SEQUENCE [LARGE SCALE GENOMIC DNA]</scope>
    <source>
        <strain evidence="3">Okayama-7 / 130 / ATCC MYA-4618 / FGSC 9003</strain>
    </source>
</reference>
<keyword evidence="3" id="KW-1185">Reference proteome</keyword>
<evidence type="ECO:0000313" key="3">
    <source>
        <dbReference type="Proteomes" id="UP000001861"/>
    </source>
</evidence>
<dbReference type="EMBL" id="AACS02000007">
    <property type="protein sequence ID" value="EAU81132.2"/>
    <property type="molecule type" value="Genomic_DNA"/>
</dbReference>
<protein>
    <recommendedName>
        <fullName evidence="4">F-box domain-containing protein</fullName>
    </recommendedName>
</protein>
<dbReference type="RefSeq" id="XP_001840723.2">
    <property type="nucleotide sequence ID" value="XM_001840671.2"/>
</dbReference>
<name>A8PE43_COPC7</name>
<feature type="region of interest" description="Disordered" evidence="1">
    <location>
        <begin position="1"/>
        <end position="23"/>
    </location>
</feature>
<dbReference type="Proteomes" id="UP000001861">
    <property type="component" value="Unassembled WGS sequence"/>
</dbReference>
<dbReference type="GeneID" id="6017375"/>
<accession>A8PE43</accession>
<dbReference type="HOGENOM" id="CLU_568594_0_0_1"/>
<proteinExistence type="predicted"/>
<organism evidence="2 3">
    <name type="scientific">Coprinopsis cinerea (strain Okayama-7 / 130 / ATCC MYA-4618 / FGSC 9003)</name>
    <name type="common">Inky cap fungus</name>
    <name type="synonym">Hormographiella aspergillata</name>
    <dbReference type="NCBI Taxonomy" id="240176"/>
    <lineage>
        <taxon>Eukaryota</taxon>
        <taxon>Fungi</taxon>
        <taxon>Dikarya</taxon>
        <taxon>Basidiomycota</taxon>
        <taxon>Agaricomycotina</taxon>
        <taxon>Agaricomycetes</taxon>
        <taxon>Agaricomycetidae</taxon>
        <taxon>Agaricales</taxon>
        <taxon>Agaricineae</taxon>
        <taxon>Psathyrellaceae</taxon>
        <taxon>Coprinopsis</taxon>
    </lineage>
</organism>
<sequence length="480" mass="54115">MTSTQTSSLALDRPPQSFPVFSPGPATLYRPSSKRRSIPPDVWLSVIRSMFEAADFASLASFATTTKTNAALSQPFLFRDIVIRRTNNRNRKRADIEARKSTLLSLLNIRPLLVTYIRSISIYSSCRDTWWITNTSMMALTSHIFTRGTVTSITIAGYGPKGLDGRLLHSSILASLPPTIVSVTLSNIHFLSPRTFYALSTVTELRFTSVFCHAVGCRTVGRLLQANPPPPFGLRPSIQYLEYSRQTDAAETYYGSPCEVIGQYVQLGGLVEARFRTDHADDYDMLFPTLQQAARSLRTLTVDVTGVTINRYFRRYPCSAQFPALHELTDLVLVVTYSGDHPIREHPWQGLVFTLDSLATPRLSRLTVRIIYKGYWKVDFMYFLAALDDWQALDSALRARLKIFPNLVLALEFENFKRSDNMLWGQGEHAQASFIQQALLDARQVGPLQYGILTSSQIARMLPALFTLPNIQSRITFSWT</sequence>
<gene>
    <name evidence="2" type="ORF">CC1G_09774</name>
</gene>
<dbReference type="InParanoid" id="A8PE43"/>